<evidence type="ECO:0000313" key="2">
    <source>
        <dbReference type="Proteomes" id="UP000050761"/>
    </source>
</evidence>
<accession>A0A183G9W1</accession>
<name>A0A183G9W1_HELPZ</name>
<accession>A0A3P8AFL4</accession>
<evidence type="ECO:0000313" key="1">
    <source>
        <dbReference type="EMBL" id="VDP12802.1"/>
    </source>
</evidence>
<dbReference type="AlphaFoldDB" id="A0A183G9W1"/>
<sequence length="101" mass="11445">MSANAGVMIHPLTLKCAPHLDKESSREEIKLAERMASIHKDFEARQLEVDEDEQLEVVGEEKNLDPKDELIDVEMQARIGHMRTFSGGMISLPRRSARPSF</sequence>
<dbReference type="EMBL" id="UZAH01030896">
    <property type="protein sequence ID" value="VDP12802.1"/>
    <property type="molecule type" value="Genomic_DNA"/>
</dbReference>
<keyword evidence="2" id="KW-1185">Reference proteome</keyword>
<organism evidence="2 3">
    <name type="scientific">Heligmosomoides polygyrus</name>
    <name type="common">Parasitic roundworm</name>
    <dbReference type="NCBI Taxonomy" id="6339"/>
    <lineage>
        <taxon>Eukaryota</taxon>
        <taxon>Metazoa</taxon>
        <taxon>Ecdysozoa</taxon>
        <taxon>Nematoda</taxon>
        <taxon>Chromadorea</taxon>
        <taxon>Rhabditida</taxon>
        <taxon>Rhabditina</taxon>
        <taxon>Rhabditomorpha</taxon>
        <taxon>Strongyloidea</taxon>
        <taxon>Heligmosomidae</taxon>
        <taxon>Heligmosomoides</taxon>
    </lineage>
</organism>
<dbReference type="Proteomes" id="UP000050761">
    <property type="component" value="Unassembled WGS sequence"/>
</dbReference>
<evidence type="ECO:0000313" key="3">
    <source>
        <dbReference type="WBParaSite" id="HPBE_0001875601-mRNA-1"/>
    </source>
</evidence>
<protein>
    <submittedName>
        <fullName evidence="1 3">Uncharacterized protein</fullName>
    </submittedName>
</protein>
<dbReference type="WBParaSite" id="HPBE_0001875601-mRNA-1">
    <property type="protein sequence ID" value="HPBE_0001875601-mRNA-1"/>
    <property type="gene ID" value="HPBE_0001875601"/>
</dbReference>
<reference evidence="1 2" key="1">
    <citation type="submission" date="2018-11" db="EMBL/GenBank/DDBJ databases">
        <authorList>
            <consortium name="Pathogen Informatics"/>
        </authorList>
    </citation>
    <scope>NUCLEOTIDE SEQUENCE [LARGE SCALE GENOMIC DNA]</scope>
</reference>
<dbReference type="OrthoDB" id="730489at2759"/>
<proteinExistence type="predicted"/>
<gene>
    <name evidence="1" type="ORF">HPBE_LOCUS18755</name>
</gene>
<reference evidence="3" key="2">
    <citation type="submission" date="2019-09" db="UniProtKB">
        <authorList>
            <consortium name="WormBaseParasite"/>
        </authorList>
    </citation>
    <scope>IDENTIFICATION</scope>
</reference>